<dbReference type="AlphaFoldDB" id="A0A2G1DL51"/>
<dbReference type="KEGG" id="amol:AMOL_1010"/>
<dbReference type="Proteomes" id="UP000221222">
    <property type="component" value="Unassembled WGS sequence"/>
</dbReference>
<evidence type="ECO:0000313" key="3">
    <source>
        <dbReference type="EMBL" id="PHO19232.1"/>
    </source>
</evidence>
<gene>
    <name evidence="2" type="primary">ktrA</name>
    <name evidence="2" type="ORF">AMOL_1010</name>
    <name evidence="3" type="ORF">CPU12_00170</name>
</gene>
<dbReference type="PANTHER" id="PTHR43833">
    <property type="entry name" value="POTASSIUM CHANNEL PROTEIN 2-RELATED-RELATED"/>
    <property type="match status" value="1"/>
</dbReference>
<name>A0A2G1DL51_9BACT</name>
<dbReference type="Gene3D" id="3.40.50.720">
    <property type="entry name" value="NAD(P)-binding Rossmann-like Domain"/>
    <property type="match status" value="1"/>
</dbReference>
<dbReference type="SUPFAM" id="SSF51735">
    <property type="entry name" value="NAD(P)-binding Rossmann-fold domains"/>
    <property type="match status" value="1"/>
</dbReference>
<dbReference type="InterPro" id="IPR003148">
    <property type="entry name" value="RCK_N"/>
</dbReference>
<dbReference type="GO" id="GO:0008324">
    <property type="term" value="F:monoatomic cation transmembrane transporter activity"/>
    <property type="evidence" value="ECO:0007669"/>
    <property type="project" value="InterPro"/>
</dbReference>
<dbReference type="InterPro" id="IPR006037">
    <property type="entry name" value="RCK_C"/>
</dbReference>
<accession>A0A2G1DL51</accession>
<dbReference type="Pfam" id="PF02254">
    <property type="entry name" value="TrkA_N"/>
    <property type="match status" value="1"/>
</dbReference>
<evidence type="ECO:0000313" key="2">
    <source>
        <dbReference type="EMBL" id="AXX91999.1"/>
    </source>
</evidence>
<evidence type="ECO:0000313" key="5">
    <source>
        <dbReference type="Proteomes" id="UP000262712"/>
    </source>
</evidence>
<dbReference type="EMBL" id="NXFY01000001">
    <property type="protein sequence ID" value="PHO19232.1"/>
    <property type="molecule type" value="Genomic_DNA"/>
</dbReference>
<keyword evidence="4" id="KW-1185">Reference proteome</keyword>
<dbReference type="InterPro" id="IPR050721">
    <property type="entry name" value="Trk_Ktr_HKT_K-transport"/>
</dbReference>
<sequence length="219" mass="24603">MKTVAIIGLGKFGFYIAKSLSRLKHTVIAVDNDEAKVQEISEYVDNAFVIDSTKKHALEEVGIYNLNTVIVSIGENIESSILTVMALKDLNNKNIIAKAITSIHGEILSKIGAFKVIYPEKLAGRLLVKKLVQNITVDEIDLSNSVKMVKFLANKKVISRSIKEIEEYYNEIRIISYKTEGIWNINPDPNYIVRKDDIIVLLGKGEIMQDLFKKICSES</sequence>
<dbReference type="InterPro" id="IPR036291">
    <property type="entry name" value="NAD(P)-bd_dom_sf"/>
</dbReference>
<dbReference type="SUPFAM" id="SSF116726">
    <property type="entry name" value="TrkA C-terminal domain-like"/>
    <property type="match status" value="1"/>
</dbReference>
<dbReference type="GO" id="GO:0006813">
    <property type="term" value="P:potassium ion transport"/>
    <property type="evidence" value="ECO:0007669"/>
    <property type="project" value="InterPro"/>
</dbReference>
<dbReference type="InterPro" id="IPR036721">
    <property type="entry name" value="RCK_C_sf"/>
</dbReference>
<dbReference type="Gene3D" id="3.30.70.1450">
    <property type="entry name" value="Regulator of K+ conductance, C-terminal domain"/>
    <property type="match status" value="1"/>
</dbReference>
<protein>
    <submittedName>
        <fullName evidence="2">Potassium transporter KtrAB, KtrA subunit</fullName>
    </submittedName>
    <submittedName>
        <fullName evidence="3">Potassium transporter TrkA</fullName>
    </submittedName>
</protein>
<dbReference type="RefSeq" id="WP_099341049.1">
    <property type="nucleotide sequence ID" value="NZ_CP032098.1"/>
</dbReference>
<evidence type="ECO:0000259" key="1">
    <source>
        <dbReference type="PROSITE" id="PS51201"/>
    </source>
</evidence>
<reference evidence="2 5" key="2">
    <citation type="submission" date="2018-08" db="EMBL/GenBank/DDBJ databases">
        <title>Complete genome of the Arcobacter molluscorum type strain LMG 25693.</title>
        <authorList>
            <person name="Miller W.G."/>
            <person name="Yee E."/>
            <person name="Bono J.L."/>
        </authorList>
    </citation>
    <scope>NUCLEOTIDE SEQUENCE [LARGE SCALE GENOMIC DNA]</scope>
    <source>
        <strain evidence="2 5">CECT 7696</strain>
    </source>
</reference>
<feature type="domain" description="RCK N-terminal" evidence="1">
    <location>
        <begin position="1"/>
        <end position="117"/>
    </location>
</feature>
<dbReference type="Proteomes" id="UP000262712">
    <property type="component" value="Chromosome"/>
</dbReference>
<dbReference type="PANTHER" id="PTHR43833:SF7">
    <property type="entry name" value="KTR SYSTEM POTASSIUM UPTAKE PROTEIN C"/>
    <property type="match status" value="1"/>
</dbReference>
<reference evidence="3 4" key="1">
    <citation type="submission" date="2017-09" db="EMBL/GenBank/DDBJ databases">
        <title>Arcobacter canalis sp. nov., a new species isolated from a water canal contaminated with urban sewage.</title>
        <authorList>
            <person name="Perez-Cataluna A."/>
            <person name="Salas-Masso N."/>
            <person name="Figueras M.J."/>
        </authorList>
    </citation>
    <scope>NUCLEOTIDE SEQUENCE [LARGE SCALE GENOMIC DNA]</scope>
    <source>
        <strain evidence="3 4">F98-3</strain>
    </source>
</reference>
<dbReference type="EMBL" id="CP032098">
    <property type="protein sequence ID" value="AXX91999.1"/>
    <property type="molecule type" value="Genomic_DNA"/>
</dbReference>
<dbReference type="PROSITE" id="PS51201">
    <property type="entry name" value="RCK_N"/>
    <property type="match status" value="1"/>
</dbReference>
<dbReference type="Pfam" id="PF02080">
    <property type="entry name" value="TrkA_C"/>
    <property type="match status" value="1"/>
</dbReference>
<proteinExistence type="predicted"/>
<evidence type="ECO:0000313" key="4">
    <source>
        <dbReference type="Proteomes" id="UP000221222"/>
    </source>
</evidence>
<organism evidence="3 4">
    <name type="scientific">Malaciobacter molluscorum LMG 25693</name>
    <dbReference type="NCBI Taxonomy" id="870501"/>
    <lineage>
        <taxon>Bacteria</taxon>
        <taxon>Pseudomonadati</taxon>
        <taxon>Campylobacterota</taxon>
        <taxon>Epsilonproteobacteria</taxon>
        <taxon>Campylobacterales</taxon>
        <taxon>Arcobacteraceae</taxon>
        <taxon>Malaciobacter</taxon>
    </lineage>
</organism>